<feature type="binding site" evidence="8">
    <location>
        <position position="98"/>
    </location>
    <ligand>
        <name>Mg(2+)</name>
        <dbReference type="ChEBI" id="CHEBI:18420"/>
    </ligand>
</feature>
<reference evidence="10 11" key="1">
    <citation type="submission" date="2016-06" db="EMBL/GenBank/DDBJ databases">
        <title>Genome sequence of Tepidimonas fonticaldi PL17.</title>
        <authorList>
            <person name="Pinnaka A.K."/>
        </authorList>
    </citation>
    <scope>NUCLEOTIDE SEQUENCE [LARGE SCALE GENOMIC DNA]</scope>
    <source>
        <strain evidence="10 11">PL17</strain>
    </source>
</reference>
<proteinExistence type="inferred from homology"/>
<dbReference type="InterPro" id="IPR022907">
    <property type="entry name" value="VapC_family"/>
</dbReference>
<evidence type="ECO:0000256" key="6">
    <source>
        <dbReference type="ARBA" id="ARBA00022842"/>
    </source>
</evidence>
<dbReference type="Proteomes" id="UP000091969">
    <property type="component" value="Unassembled WGS sequence"/>
</dbReference>
<comment type="function">
    <text evidence="8">Toxic component of a toxin-antitoxin (TA) system. An RNase.</text>
</comment>
<dbReference type="InterPro" id="IPR029060">
    <property type="entry name" value="PIN-like_dom_sf"/>
</dbReference>
<dbReference type="GO" id="GO:0016787">
    <property type="term" value="F:hydrolase activity"/>
    <property type="evidence" value="ECO:0007669"/>
    <property type="project" value="UniProtKB-KW"/>
</dbReference>
<evidence type="ECO:0000256" key="1">
    <source>
        <dbReference type="ARBA" id="ARBA00001946"/>
    </source>
</evidence>
<accession>A0A1A6DV26</accession>
<dbReference type="EC" id="3.1.-.-" evidence="8"/>
<evidence type="ECO:0000259" key="9">
    <source>
        <dbReference type="Pfam" id="PF01850"/>
    </source>
</evidence>
<dbReference type="PANTHER" id="PTHR33653">
    <property type="entry name" value="RIBONUCLEASE VAPC2"/>
    <property type="match status" value="1"/>
</dbReference>
<keyword evidence="4 8" id="KW-0479">Metal-binding</keyword>
<dbReference type="AlphaFoldDB" id="A0A1A6DV26"/>
<dbReference type="HAMAP" id="MF_00265">
    <property type="entry name" value="VapC_Nob1"/>
    <property type="match status" value="1"/>
</dbReference>
<dbReference type="STRING" id="1101373.A9O67_05800"/>
<dbReference type="InterPro" id="IPR050556">
    <property type="entry name" value="Type_II_TA_system_RNase"/>
</dbReference>
<keyword evidence="8" id="KW-0800">Toxin</keyword>
<evidence type="ECO:0000256" key="4">
    <source>
        <dbReference type="ARBA" id="ARBA00022723"/>
    </source>
</evidence>
<evidence type="ECO:0000313" key="10">
    <source>
        <dbReference type="EMBL" id="OBS30531.1"/>
    </source>
</evidence>
<keyword evidence="3 8" id="KW-0540">Nuclease</keyword>
<feature type="domain" description="PIN" evidence="9">
    <location>
        <begin position="3"/>
        <end position="124"/>
    </location>
</feature>
<dbReference type="GO" id="GO:0090729">
    <property type="term" value="F:toxin activity"/>
    <property type="evidence" value="ECO:0007669"/>
    <property type="project" value="UniProtKB-KW"/>
</dbReference>
<evidence type="ECO:0000313" key="11">
    <source>
        <dbReference type="Proteomes" id="UP000091969"/>
    </source>
</evidence>
<dbReference type="CDD" id="cd18750">
    <property type="entry name" value="PIN_VapC4-5_FitB-like"/>
    <property type="match status" value="1"/>
</dbReference>
<dbReference type="RefSeq" id="WP_068609063.1">
    <property type="nucleotide sequence ID" value="NZ_LZDH01000056.1"/>
</dbReference>
<evidence type="ECO:0000256" key="5">
    <source>
        <dbReference type="ARBA" id="ARBA00022801"/>
    </source>
</evidence>
<organism evidence="10 11">
    <name type="scientific">Tepidimonas fonticaldi</name>
    <dbReference type="NCBI Taxonomy" id="1101373"/>
    <lineage>
        <taxon>Bacteria</taxon>
        <taxon>Pseudomonadati</taxon>
        <taxon>Pseudomonadota</taxon>
        <taxon>Betaproteobacteria</taxon>
        <taxon>Burkholderiales</taxon>
        <taxon>Tepidimonas</taxon>
    </lineage>
</organism>
<keyword evidence="11" id="KW-1185">Reference proteome</keyword>
<evidence type="ECO:0000256" key="2">
    <source>
        <dbReference type="ARBA" id="ARBA00022649"/>
    </source>
</evidence>
<dbReference type="SUPFAM" id="SSF88723">
    <property type="entry name" value="PIN domain-like"/>
    <property type="match status" value="1"/>
</dbReference>
<evidence type="ECO:0000256" key="7">
    <source>
        <dbReference type="ARBA" id="ARBA00038093"/>
    </source>
</evidence>
<dbReference type="GO" id="GO:0000287">
    <property type="term" value="F:magnesium ion binding"/>
    <property type="evidence" value="ECO:0007669"/>
    <property type="project" value="UniProtKB-UniRule"/>
</dbReference>
<evidence type="ECO:0000256" key="8">
    <source>
        <dbReference type="HAMAP-Rule" id="MF_00265"/>
    </source>
</evidence>
<keyword evidence="5 8" id="KW-0378">Hydrolase</keyword>
<keyword evidence="6 8" id="KW-0460">Magnesium</keyword>
<comment type="cofactor">
    <cofactor evidence="1 8">
        <name>Mg(2+)</name>
        <dbReference type="ChEBI" id="CHEBI:18420"/>
    </cofactor>
</comment>
<protein>
    <recommendedName>
        <fullName evidence="8">Ribonuclease VapC</fullName>
        <shortName evidence="8">RNase VapC</shortName>
        <ecNumber evidence="8">3.1.-.-</ecNumber>
    </recommendedName>
    <alternativeName>
        <fullName evidence="8">Toxin VapC</fullName>
    </alternativeName>
</protein>
<dbReference type="Pfam" id="PF01850">
    <property type="entry name" value="PIN"/>
    <property type="match status" value="1"/>
</dbReference>
<dbReference type="PANTHER" id="PTHR33653:SF1">
    <property type="entry name" value="RIBONUCLEASE VAPC2"/>
    <property type="match status" value="1"/>
</dbReference>
<comment type="similarity">
    <text evidence="7 8">Belongs to the PINc/VapC protein family.</text>
</comment>
<gene>
    <name evidence="8" type="primary">vapC</name>
    <name evidence="10" type="ORF">A9O67_05800</name>
</gene>
<sequence>MKYLLDTCTVSDFVKGQPGVMARIKALSPRQIVVSALTRMEIDYGLALNSECARKLTPVLDAFFSVVSTVPFDEADARAAAAIRAALQSKGQPIGAYDALIAGTGVARGLIVVTSNVGEFHRVSGLQVENWR</sequence>
<dbReference type="GO" id="GO:0004540">
    <property type="term" value="F:RNA nuclease activity"/>
    <property type="evidence" value="ECO:0007669"/>
    <property type="project" value="InterPro"/>
</dbReference>
<feature type="binding site" evidence="8">
    <location>
        <position position="6"/>
    </location>
    <ligand>
        <name>Mg(2+)</name>
        <dbReference type="ChEBI" id="CHEBI:18420"/>
    </ligand>
</feature>
<dbReference type="OrthoDB" id="9796690at2"/>
<evidence type="ECO:0000256" key="3">
    <source>
        <dbReference type="ARBA" id="ARBA00022722"/>
    </source>
</evidence>
<dbReference type="EMBL" id="LZDH01000056">
    <property type="protein sequence ID" value="OBS30531.1"/>
    <property type="molecule type" value="Genomic_DNA"/>
</dbReference>
<dbReference type="Gene3D" id="3.40.50.1010">
    <property type="entry name" value="5'-nuclease"/>
    <property type="match status" value="1"/>
</dbReference>
<dbReference type="InterPro" id="IPR002716">
    <property type="entry name" value="PIN_dom"/>
</dbReference>
<comment type="caution">
    <text evidence="10">The sequence shown here is derived from an EMBL/GenBank/DDBJ whole genome shotgun (WGS) entry which is preliminary data.</text>
</comment>
<keyword evidence="2 8" id="KW-1277">Toxin-antitoxin system</keyword>
<name>A0A1A6DV26_9BURK</name>